<feature type="region of interest" description="Disordered" evidence="5">
    <location>
        <begin position="522"/>
        <end position="558"/>
    </location>
</feature>
<dbReference type="Proteomes" id="UP001329825">
    <property type="component" value="Chromosome 6"/>
</dbReference>
<feature type="transmembrane region" description="Helical" evidence="6">
    <location>
        <begin position="176"/>
        <end position="196"/>
    </location>
</feature>
<feature type="transmembrane region" description="Helical" evidence="6">
    <location>
        <begin position="148"/>
        <end position="170"/>
    </location>
</feature>
<feature type="transmembrane region" description="Helical" evidence="6">
    <location>
        <begin position="112"/>
        <end position="136"/>
    </location>
</feature>
<keyword evidence="9" id="KW-1185">Reference proteome</keyword>
<feature type="transmembrane region" description="Helical" evidence="6">
    <location>
        <begin position="59"/>
        <end position="77"/>
    </location>
</feature>
<reference evidence="8 9" key="1">
    <citation type="submission" date="2024-01" db="EMBL/GenBank/DDBJ databases">
        <title>Comparative genomics of Cryptococcus and Kwoniella reveals pathogenesis evolution and contrasting modes of karyotype evolution via chromosome fusion or intercentromeric recombination.</title>
        <authorList>
            <person name="Coelho M.A."/>
            <person name="David-Palma M."/>
            <person name="Shea T."/>
            <person name="Bowers K."/>
            <person name="McGinley-Smith S."/>
            <person name="Mohammad A.W."/>
            <person name="Gnirke A."/>
            <person name="Yurkov A.M."/>
            <person name="Nowrousian M."/>
            <person name="Sun S."/>
            <person name="Cuomo C.A."/>
            <person name="Heitman J."/>
        </authorList>
    </citation>
    <scope>NUCLEOTIDE SEQUENCE [LARGE SCALE GENOMIC DNA]</scope>
    <source>
        <strain evidence="8">CBS 11374</strain>
    </source>
</reference>
<keyword evidence="3 6" id="KW-1133">Transmembrane helix</keyword>
<organism evidence="8 9">
    <name type="scientific">Kwoniella shivajii</name>
    <dbReference type="NCBI Taxonomy" id="564305"/>
    <lineage>
        <taxon>Eukaryota</taxon>
        <taxon>Fungi</taxon>
        <taxon>Dikarya</taxon>
        <taxon>Basidiomycota</taxon>
        <taxon>Agaricomycotina</taxon>
        <taxon>Tremellomycetes</taxon>
        <taxon>Tremellales</taxon>
        <taxon>Cryptococcaceae</taxon>
        <taxon>Kwoniella</taxon>
    </lineage>
</organism>
<feature type="transmembrane region" description="Helical" evidence="6">
    <location>
        <begin position="318"/>
        <end position="342"/>
    </location>
</feature>
<dbReference type="InterPro" id="IPR005829">
    <property type="entry name" value="Sugar_transporter_CS"/>
</dbReference>
<gene>
    <name evidence="8" type="ORF">IL334_005094</name>
</gene>
<dbReference type="EMBL" id="CP141886">
    <property type="protein sequence ID" value="WRT68119.1"/>
    <property type="molecule type" value="Genomic_DNA"/>
</dbReference>
<accession>A0ABZ1D451</accession>
<dbReference type="Pfam" id="PF07690">
    <property type="entry name" value="MFS_1"/>
    <property type="match status" value="1"/>
</dbReference>
<dbReference type="InterPro" id="IPR020846">
    <property type="entry name" value="MFS_dom"/>
</dbReference>
<evidence type="ECO:0000313" key="8">
    <source>
        <dbReference type="EMBL" id="WRT68119.1"/>
    </source>
</evidence>
<dbReference type="Gene3D" id="1.20.1720.10">
    <property type="entry name" value="Multidrug resistance protein D"/>
    <property type="match status" value="1"/>
</dbReference>
<evidence type="ECO:0000256" key="4">
    <source>
        <dbReference type="ARBA" id="ARBA00023136"/>
    </source>
</evidence>
<evidence type="ECO:0000256" key="6">
    <source>
        <dbReference type="SAM" id="Phobius"/>
    </source>
</evidence>
<feature type="transmembrane region" description="Helical" evidence="6">
    <location>
        <begin position="484"/>
        <end position="503"/>
    </location>
</feature>
<comment type="subcellular location">
    <subcellularLocation>
        <location evidence="1">Membrane</location>
        <topology evidence="1">Multi-pass membrane protein</topology>
    </subcellularLocation>
</comment>
<evidence type="ECO:0000256" key="3">
    <source>
        <dbReference type="ARBA" id="ARBA00022989"/>
    </source>
</evidence>
<feature type="transmembrane region" description="Helical" evidence="6">
    <location>
        <begin position="216"/>
        <end position="234"/>
    </location>
</feature>
<dbReference type="SUPFAM" id="SSF103473">
    <property type="entry name" value="MFS general substrate transporter"/>
    <property type="match status" value="1"/>
</dbReference>
<feature type="transmembrane region" description="Helical" evidence="6">
    <location>
        <begin position="89"/>
        <end position="106"/>
    </location>
</feature>
<name>A0ABZ1D451_9TREE</name>
<dbReference type="PROSITE" id="PS50850">
    <property type="entry name" value="MFS"/>
    <property type="match status" value="1"/>
</dbReference>
<evidence type="ECO:0000259" key="7">
    <source>
        <dbReference type="PROSITE" id="PS50850"/>
    </source>
</evidence>
<feature type="compositionally biased region" description="Polar residues" evidence="5">
    <location>
        <begin position="530"/>
        <end position="540"/>
    </location>
</feature>
<feature type="transmembrane region" description="Helical" evidence="6">
    <location>
        <begin position="246"/>
        <end position="264"/>
    </location>
</feature>
<evidence type="ECO:0000256" key="2">
    <source>
        <dbReference type="ARBA" id="ARBA00022692"/>
    </source>
</evidence>
<evidence type="ECO:0000256" key="1">
    <source>
        <dbReference type="ARBA" id="ARBA00004141"/>
    </source>
</evidence>
<evidence type="ECO:0000313" key="9">
    <source>
        <dbReference type="Proteomes" id="UP001329825"/>
    </source>
</evidence>
<dbReference type="PANTHER" id="PTHR23501">
    <property type="entry name" value="MAJOR FACILITATOR SUPERFAMILY"/>
    <property type="match status" value="1"/>
</dbReference>
<dbReference type="GeneID" id="87957225"/>
<keyword evidence="4 6" id="KW-0472">Membrane</keyword>
<dbReference type="InterPro" id="IPR036259">
    <property type="entry name" value="MFS_trans_sf"/>
</dbReference>
<proteinExistence type="predicted"/>
<dbReference type="InterPro" id="IPR011701">
    <property type="entry name" value="MFS"/>
</dbReference>
<evidence type="ECO:0000256" key="5">
    <source>
        <dbReference type="SAM" id="MobiDB-lite"/>
    </source>
</evidence>
<dbReference type="RefSeq" id="XP_062792859.1">
    <property type="nucleotide sequence ID" value="XM_062936808.1"/>
</dbReference>
<protein>
    <recommendedName>
        <fullName evidence="7">Major facilitator superfamily (MFS) profile domain-containing protein</fullName>
    </recommendedName>
</protein>
<feature type="transmembrane region" description="Helical" evidence="6">
    <location>
        <begin position="284"/>
        <end position="306"/>
    </location>
</feature>
<keyword evidence="2 6" id="KW-0812">Transmembrane</keyword>
<dbReference type="PROSITE" id="PS00216">
    <property type="entry name" value="SUGAR_TRANSPORT_1"/>
    <property type="match status" value="1"/>
</dbReference>
<sequence>MTRNKIEEVLADQTTRLPKSKLILLCFGLQIALFLSFIDSTSVSTILPIVGADLNAANSITWAGTAFLVANTSFQVITSRLSDCFGRKIILMGSLFLFALGDLLAGFATNKVWLYCARAVAGIGGGGINSLSMIIMSDVVTLRERGQYQSLLGIGIALGSGVGPFLGAILAEKVRWSWAFWVIAPLSTLTMGLIHFTVPLRPVSGDFKEKLRSMDWIGSVLSLTMTVCILVPLSGGGSTFAWKSPVVISLFIVGGLAVLAFIYVERKVARYPLFPGRLLKNRNVCLLLLQTWLVGIVYYGGIYFVPLYLQNVRGNTPILSAALLLPLVLGQVLTTTISGYVVKYTNRTWASFVFGFTLWAAGQGAQLCFTRSTTQGVIIGCLLLQGFGIGSTIQSTLVLAQASGPAGDRAVVTGVRNFARTSGGAIGLAIGNTILQNIFLANIPQDLPEGLRMEIAANFEIINTLDLDIASQVRDAYMKGIRNVFIFFVPVVVLCLMMCFFIKDLPLDAPMAPILPNTKEPQAIADPLDQNDSTLSSQPYSIDELPEEEKEEINLRDR</sequence>
<feature type="domain" description="Major facilitator superfamily (MFS) profile" evidence="7">
    <location>
        <begin position="25"/>
        <end position="507"/>
    </location>
</feature>
<dbReference type="PRINTS" id="PR01036">
    <property type="entry name" value="TCRTETB"/>
</dbReference>
<dbReference type="Gene3D" id="1.20.1250.20">
    <property type="entry name" value="MFS general substrate transporter like domains"/>
    <property type="match status" value="1"/>
</dbReference>
<feature type="transmembrane region" description="Helical" evidence="6">
    <location>
        <begin position="21"/>
        <end position="39"/>
    </location>
</feature>
<dbReference type="PANTHER" id="PTHR23501:SF78">
    <property type="entry name" value="MAJOR FACILITATOR SUPERFAMILY (MFS) PROFILE DOMAIN-CONTAINING PROTEIN-RELATED"/>
    <property type="match status" value="1"/>
</dbReference>